<dbReference type="GO" id="GO:0005506">
    <property type="term" value="F:iron ion binding"/>
    <property type="evidence" value="ECO:0007669"/>
    <property type="project" value="InterPro"/>
</dbReference>
<accession>A0A5J6N4Q2</accession>
<reference evidence="9 10" key="1">
    <citation type="submission" date="2019-08" db="EMBL/GenBank/DDBJ databases">
        <title>Hyperibacter terrae gen. nov., sp. nov. and Hyperibacter viscosus sp. nov., two new members in the family Rhodospirillaceae isolated from the rhizosphere of Hypericum perforatum.</title>
        <authorList>
            <person name="Noviana Z."/>
        </authorList>
    </citation>
    <scope>NUCLEOTIDE SEQUENCE [LARGE SCALE GENOMIC DNA]</scope>
    <source>
        <strain evidence="9 10">R5959</strain>
    </source>
</reference>
<comment type="cofactor">
    <cofactor evidence="7">
        <name>heme</name>
        <dbReference type="ChEBI" id="CHEBI:30413"/>
    </cofactor>
</comment>
<name>A0A5J6N4Q2_9PROT</name>
<keyword evidence="5 7" id="KW-0408">Iron</keyword>
<dbReference type="PRINTS" id="PR00385">
    <property type="entry name" value="P450"/>
</dbReference>
<dbReference type="InterPro" id="IPR050196">
    <property type="entry name" value="Cytochrome_P450_Monoox"/>
</dbReference>
<keyword evidence="6 8" id="KW-0503">Monooxygenase</keyword>
<evidence type="ECO:0000313" key="9">
    <source>
        <dbReference type="EMBL" id="QEX24811.1"/>
    </source>
</evidence>
<gene>
    <name evidence="9" type="ORF">FRZ61_47530</name>
</gene>
<dbReference type="EMBL" id="CP042582">
    <property type="protein sequence ID" value="QEX24811.1"/>
    <property type="molecule type" value="Genomic_DNA"/>
</dbReference>
<evidence type="ECO:0000256" key="7">
    <source>
        <dbReference type="PIRSR" id="PIRSR602403-1"/>
    </source>
</evidence>
<dbReference type="GO" id="GO:0004497">
    <property type="term" value="F:monooxygenase activity"/>
    <property type="evidence" value="ECO:0007669"/>
    <property type="project" value="UniProtKB-KW"/>
</dbReference>
<dbReference type="GO" id="GO:0020037">
    <property type="term" value="F:heme binding"/>
    <property type="evidence" value="ECO:0007669"/>
    <property type="project" value="InterPro"/>
</dbReference>
<keyword evidence="4 8" id="KW-0560">Oxidoreductase</keyword>
<dbReference type="Pfam" id="PF00067">
    <property type="entry name" value="p450"/>
    <property type="match status" value="1"/>
</dbReference>
<evidence type="ECO:0000256" key="4">
    <source>
        <dbReference type="ARBA" id="ARBA00023002"/>
    </source>
</evidence>
<dbReference type="InterPro" id="IPR036396">
    <property type="entry name" value="Cyt_P450_sf"/>
</dbReference>
<evidence type="ECO:0000256" key="3">
    <source>
        <dbReference type="ARBA" id="ARBA00022723"/>
    </source>
</evidence>
<dbReference type="SUPFAM" id="SSF48264">
    <property type="entry name" value="Cytochrome P450"/>
    <property type="match status" value="1"/>
</dbReference>
<evidence type="ECO:0000256" key="1">
    <source>
        <dbReference type="ARBA" id="ARBA00010617"/>
    </source>
</evidence>
<keyword evidence="10" id="KW-1185">Reference proteome</keyword>
<keyword evidence="3 7" id="KW-0479">Metal-binding</keyword>
<dbReference type="InterPro" id="IPR002403">
    <property type="entry name" value="Cyt_P450_E_grp-IV"/>
</dbReference>
<keyword evidence="2 7" id="KW-0349">Heme</keyword>
<dbReference type="RefSeq" id="WP_191909186.1">
    <property type="nucleotide sequence ID" value="NZ_CP042582.1"/>
</dbReference>
<sequence length="270" mass="29796">MFFALSTRLLFDFDVGANAIKIAQASNVIEDVRSRLGTNFPVPEHQALDGRERSARMLLRQLAEGITRHLRQPLSSDLSYAVQETLLNAAVPLAYAFTWTLLLLGRHPAMQARVRANGVLHGNSGSFDESDELCVAVVREALRLYPPAWALERTCTSTLVLAGATIRPGDAVVVSPYALHRMRSLWNRPCRFHPQRFEAGRVKGYAFIPFGGGAKTCPAARWNVPFLVMGVQSFLGRFSVRTSAMPHALPLVALRPSLDFAVSLRQSGKE</sequence>
<comment type="similarity">
    <text evidence="1 8">Belongs to the cytochrome P450 family.</text>
</comment>
<organism evidence="9 10">
    <name type="scientific">Hypericibacter adhaerens</name>
    <dbReference type="NCBI Taxonomy" id="2602016"/>
    <lineage>
        <taxon>Bacteria</taxon>
        <taxon>Pseudomonadati</taxon>
        <taxon>Pseudomonadota</taxon>
        <taxon>Alphaproteobacteria</taxon>
        <taxon>Rhodospirillales</taxon>
        <taxon>Dongiaceae</taxon>
        <taxon>Hypericibacter</taxon>
    </lineage>
</organism>
<evidence type="ECO:0000256" key="6">
    <source>
        <dbReference type="ARBA" id="ARBA00023033"/>
    </source>
</evidence>
<dbReference type="PRINTS" id="PR00465">
    <property type="entry name" value="EP450IV"/>
</dbReference>
<evidence type="ECO:0000256" key="2">
    <source>
        <dbReference type="ARBA" id="ARBA00022617"/>
    </source>
</evidence>
<dbReference type="InterPro" id="IPR017972">
    <property type="entry name" value="Cyt_P450_CS"/>
</dbReference>
<dbReference type="PROSITE" id="PS00086">
    <property type="entry name" value="CYTOCHROME_P450"/>
    <property type="match status" value="1"/>
</dbReference>
<dbReference type="InterPro" id="IPR001128">
    <property type="entry name" value="Cyt_P450"/>
</dbReference>
<dbReference type="Proteomes" id="UP000325797">
    <property type="component" value="Chromosome"/>
</dbReference>
<dbReference type="PANTHER" id="PTHR24291:SF50">
    <property type="entry name" value="BIFUNCTIONAL ALBAFLAVENONE MONOOXYGENASE_TERPENE SYNTHASE"/>
    <property type="match status" value="1"/>
</dbReference>
<evidence type="ECO:0000256" key="8">
    <source>
        <dbReference type="RuleBase" id="RU000461"/>
    </source>
</evidence>
<evidence type="ECO:0008006" key="11">
    <source>
        <dbReference type="Google" id="ProtNLM"/>
    </source>
</evidence>
<dbReference type="PANTHER" id="PTHR24291">
    <property type="entry name" value="CYTOCHROME P450 FAMILY 4"/>
    <property type="match status" value="1"/>
</dbReference>
<evidence type="ECO:0000313" key="10">
    <source>
        <dbReference type="Proteomes" id="UP000325797"/>
    </source>
</evidence>
<proteinExistence type="inferred from homology"/>
<dbReference type="GO" id="GO:0016705">
    <property type="term" value="F:oxidoreductase activity, acting on paired donors, with incorporation or reduction of molecular oxygen"/>
    <property type="evidence" value="ECO:0007669"/>
    <property type="project" value="InterPro"/>
</dbReference>
<protein>
    <recommendedName>
        <fullName evidence="11">Cytochrome P450</fullName>
    </recommendedName>
</protein>
<dbReference type="AlphaFoldDB" id="A0A5J6N4Q2"/>
<dbReference type="Gene3D" id="1.10.630.10">
    <property type="entry name" value="Cytochrome P450"/>
    <property type="match status" value="1"/>
</dbReference>
<feature type="binding site" description="axial binding residue" evidence="7">
    <location>
        <position position="217"/>
    </location>
    <ligand>
        <name>heme</name>
        <dbReference type="ChEBI" id="CHEBI:30413"/>
    </ligand>
    <ligandPart>
        <name>Fe</name>
        <dbReference type="ChEBI" id="CHEBI:18248"/>
    </ligandPart>
</feature>
<evidence type="ECO:0000256" key="5">
    <source>
        <dbReference type="ARBA" id="ARBA00023004"/>
    </source>
</evidence>
<dbReference type="KEGG" id="hadh:FRZ61_47530"/>